<sequence length="126" mass="14499">MLHDLDPRTVHDLPVQLCVSPGVYQMPTLKTENRAVREHLRWTPCWGNVAGLRRLHHRCPARRYGGRSDLQDKRHHVNRDRRVLLPPDLVHYVIASYGSERPAAVVDSKYKITIGPAGYNDDPYPD</sequence>
<evidence type="ECO:0000313" key="1">
    <source>
        <dbReference type="EMBL" id="MBF8186269.1"/>
    </source>
</evidence>
<gene>
    <name evidence="1" type="ORF">ITP53_11025</name>
</gene>
<reference evidence="1" key="1">
    <citation type="submission" date="2020-11" db="EMBL/GenBank/DDBJ databases">
        <title>Whole-genome analyses of Nonomuraea sp. K274.</title>
        <authorList>
            <person name="Veyisoglu A."/>
        </authorList>
    </citation>
    <scope>NUCLEOTIDE SEQUENCE</scope>
    <source>
        <strain evidence="1">K274</strain>
    </source>
</reference>
<proteinExistence type="predicted"/>
<dbReference type="RefSeq" id="WP_195895247.1">
    <property type="nucleotide sequence ID" value="NZ_JADOGI010000025.1"/>
</dbReference>
<keyword evidence="2" id="KW-1185">Reference proteome</keyword>
<protein>
    <submittedName>
        <fullName evidence="1">Uncharacterized protein</fullName>
    </submittedName>
</protein>
<dbReference type="AlphaFoldDB" id="A0A931AA29"/>
<dbReference type="EMBL" id="JADOGI010000025">
    <property type="protein sequence ID" value="MBF8186269.1"/>
    <property type="molecule type" value="Genomic_DNA"/>
</dbReference>
<organism evidence="1 2">
    <name type="scientific">Nonomuraea cypriaca</name>
    <dbReference type="NCBI Taxonomy" id="1187855"/>
    <lineage>
        <taxon>Bacteria</taxon>
        <taxon>Bacillati</taxon>
        <taxon>Actinomycetota</taxon>
        <taxon>Actinomycetes</taxon>
        <taxon>Streptosporangiales</taxon>
        <taxon>Streptosporangiaceae</taxon>
        <taxon>Nonomuraea</taxon>
    </lineage>
</organism>
<accession>A0A931AA29</accession>
<dbReference type="Proteomes" id="UP000605361">
    <property type="component" value="Unassembled WGS sequence"/>
</dbReference>
<comment type="caution">
    <text evidence="1">The sequence shown here is derived from an EMBL/GenBank/DDBJ whole genome shotgun (WGS) entry which is preliminary data.</text>
</comment>
<name>A0A931AA29_9ACTN</name>
<evidence type="ECO:0000313" key="2">
    <source>
        <dbReference type="Proteomes" id="UP000605361"/>
    </source>
</evidence>